<evidence type="ECO:0000256" key="6">
    <source>
        <dbReference type="PROSITE-ProRule" id="PRU10141"/>
    </source>
</evidence>
<keyword evidence="3 6" id="KW-0547">Nucleotide-binding</keyword>
<feature type="domain" description="Protein kinase" evidence="8">
    <location>
        <begin position="229"/>
        <end position="499"/>
    </location>
</feature>
<evidence type="ECO:0000256" key="3">
    <source>
        <dbReference type="ARBA" id="ARBA00022741"/>
    </source>
</evidence>
<protein>
    <recommendedName>
        <fullName evidence="8">Protein kinase domain-containing protein</fullName>
    </recommendedName>
</protein>
<evidence type="ECO:0000256" key="4">
    <source>
        <dbReference type="ARBA" id="ARBA00022777"/>
    </source>
</evidence>
<dbReference type="InterPro" id="IPR017441">
    <property type="entry name" value="Protein_kinase_ATP_BS"/>
</dbReference>
<keyword evidence="10" id="KW-1185">Reference proteome</keyword>
<dbReference type="EMBL" id="OZ020105">
    <property type="protein sequence ID" value="CAK9256667.1"/>
    <property type="molecule type" value="Genomic_DNA"/>
</dbReference>
<dbReference type="SMART" id="SM00220">
    <property type="entry name" value="S_TKc"/>
    <property type="match status" value="1"/>
</dbReference>
<feature type="signal peptide" evidence="7">
    <location>
        <begin position="1"/>
        <end position="17"/>
    </location>
</feature>
<dbReference type="Gene3D" id="1.10.510.10">
    <property type="entry name" value="Transferase(Phosphotransferase) domain 1"/>
    <property type="match status" value="1"/>
</dbReference>
<dbReference type="Gene3D" id="3.30.200.20">
    <property type="entry name" value="Phosphorylase Kinase, domain 1"/>
    <property type="match status" value="1"/>
</dbReference>
<dbReference type="SUPFAM" id="SSF56112">
    <property type="entry name" value="Protein kinase-like (PK-like)"/>
    <property type="match status" value="1"/>
</dbReference>
<dbReference type="PROSITE" id="PS00107">
    <property type="entry name" value="PROTEIN_KINASE_ATP"/>
    <property type="match status" value="1"/>
</dbReference>
<evidence type="ECO:0000256" key="2">
    <source>
        <dbReference type="ARBA" id="ARBA00022679"/>
    </source>
</evidence>
<dbReference type="Proteomes" id="UP001497444">
    <property type="component" value="Chromosome 10"/>
</dbReference>
<evidence type="ECO:0000313" key="10">
    <source>
        <dbReference type="Proteomes" id="UP001497444"/>
    </source>
</evidence>
<keyword evidence="5 6" id="KW-0067">ATP-binding</keyword>
<dbReference type="Pfam" id="PF07714">
    <property type="entry name" value="PK_Tyr_Ser-Thr"/>
    <property type="match status" value="1"/>
</dbReference>
<feature type="binding site" evidence="6">
    <location>
        <position position="256"/>
    </location>
    <ligand>
        <name>ATP</name>
        <dbReference type="ChEBI" id="CHEBI:30616"/>
    </ligand>
</feature>
<name>A0ABP0VR61_9BRYO</name>
<organism evidence="9 10">
    <name type="scientific">Sphagnum jensenii</name>
    <dbReference type="NCBI Taxonomy" id="128206"/>
    <lineage>
        <taxon>Eukaryota</taxon>
        <taxon>Viridiplantae</taxon>
        <taxon>Streptophyta</taxon>
        <taxon>Embryophyta</taxon>
        <taxon>Bryophyta</taxon>
        <taxon>Sphagnophytina</taxon>
        <taxon>Sphagnopsida</taxon>
        <taxon>Sphagnales</taxon>
        <taxon>Sphagnaceae</taxon>
        <taxon>Sphagnum</taxon>
    </lineage>
</organism>
<keyword evidence="1" id="KW-0723">Serine/threonine-protein kinase</keyword>
<keyword evidence="2" id="KW-0808">Transferase</keyword>
<dbReference type="PROSITE" id="PS00108">
    <property type="entry name" value="PROTEIN_KINASE_ST"/>
    <property type="match status" value="1"/>
</dbReference>
<accession>A0ABP0VR61</accession>
<dbReference type="InterPro" id="IPR011009">
    <property type="entry name" value="Kinase-like_dom_sf"/>
</dbReference>
<dbReference type="PANTHER" id="PTHR44329">
    <property type="entry name" value="SERINE/THREONINE-PROTEIN KINASE TNNI3K-RELATED"/>
    <property type="match status" value="1"/>
</dbReference>
<evidence type="ECO:0000259" key="8">
    <source>
        <dbReference type="PROSITE" id="PS50011"/>
    </source>
</evidence>
<evidence type="ECO:0000256" key="5">
    <source>
        <dbReference type="ARBA" id="ARBA00022840"/>
    </source>
</evidence>
<dbReference type="InterPro" id="IPR000719">
    <property type="entry name" value="Prot_kinase_dom"/>
</dbReference>
<dbReference type="PROSITE" id="PS50011">
    <property type="entry name" value="PROTEIN_KINASE_DOM"/>
    <property type="match status" value="1"/>
</dbReference>
<sequence>MTSWFSWVISILTACCSMQTLDLLARTFGRGREQISSSESLFKECQEVARTLGLQCEHVKFNKSLCKLLATTYSSSLDNFLPLSGPVYEKVVAELRRVMLCGETLVEQCKDENWWRSVINSADSASMGKRVLLHLNEFRLYVKILRLVAESAVAPDGIFIGLDILDLSTPDVNNASQRDIESLRSAVEIYKTTSYPQGDVTKLADYVLEKLRATNSDHGHLHLIEYDDVKLGDFLGKGSFGAVFKCEFLGEKAAAKVFTASRPTQVDIVQKEAKLQARLQHPNVVQFIGYAAKESQHMIVSELMSKDLRSYLDETVHEGQTRPTLSLLLDIMLQVAEPMKYLHEKGMMHRDLKANNILINVVESEKLCISPSVQVKLTDFGFSKLNLVNSRFTSPQTGGTLWRAPEVFEDKQNTEKYTNAADVYSYAMVFFEVLTGNIPWYDAQGNPTVRMSDLLPSIFRGERPTLPPDCPAHLSAFITKCWATRPKDRPKFPEICKFLWQCKGQILTCSYPDPSPQSSTPQKHTNDGV</sequence>
<keyword evidence="7" id="KW-0732">Signal</keyword>
<evidence type="ECO:0000256" key="1">
    <source>
        <dbReference type="ARBA" id="ARBA00022527"/>
    </source>
</evidence>
<dbReference type="PANTHER" id="PTHR44329:SF260">
    <property type="entry name" value="PROTEIN KINASE DOMAIN-CONTAINING PROTEIN"/>
    <property type="match status" value="1"/>
</dbReference>
<dbReference type="InterPro" id="IPR008271">
    <property type="entry name" value="Ser/Thr_kinase_AS"/>
</dbReference>
<gene>
    <name evidence="9" type="ORF">CSSPJE1EN1_LOCUS2145</name>
</gene>
<evidence type="ECO:0000313" key="9">
    <source>
        <dbReference type="EMBL" id="CAK9256667.1"/>
    </source>
</evidence>
<feature type="chain" id="PRO_5045871079" description="Protein kinase domain-containing protein" evidence="7">
    <location>
        <begin position="18"/>
        <end position="529"/>
    </location>
</feature>
<dbReference type="InterPro" id="IPR051681">
    <property type="entry name" value="Ser/Thr_Kinases-Pseudokinases"/>
</dbReference>
<proteinExistence type="predicted"/>
<keyword evidence="4" id="KW-0418">Kinase</keyword>
<dbReference type="InterPro" id="IPR001245">
    <property type="entry name" value="Ser-Thr/Tyr_kinase_cat_dom"/>
</dbReference>
<evidence type="ECO:0000256" key="7">
    <source>
        <dbReference type="SAM" id="SignalP"/>
    </source>
</evidence>
<reference evidence="9" key="1">
    <citation type="submission" date="2024-02" db="EMBL/GenBank/DDBJ databases">
        <authorList>
            <consortium name="ELIXIR-Norway"/>
            <consortium name="Elixir Norway"/>
        </authorList>
    </citation>
    <scope>NUCLEOTIDE SEQUENCE</scope>
</reference>